<comment type="caution">
    <text evidence="8">The sequence shown here is derived from an EMBL/GenBank/DDBJ whole genome shotgun (WGS) entry which is preliminary data.</text>
</comment>
<dbReference type="PANTHER" id="PTHR11879:SF22">
    <property type="entry name" value="ASPARTATE AMINOTRANSFERASE, MITOCHONDRIAL"/>
    <property type="match status" value="1"/>
</dbReference>
<dbReference type="eggNOG" id="COG1448">
    <property type="taxonomic scope" value="Bacteria"/>
</dbReference>
<dbReference type="GO" id="GO:0006520">
    <property type="term" value="P:amino acid metabolic process"/>
    <property type="evidence" value="ECO:0007669"/>
    <property type="project" value="InterPro"/>
</dbReference>
<evidence type="ECO:0000256" key="5">
    <source>
        <dbReference type="ARBA" id="ARBA00022679"/>
    </source>
</evidence>
<accession>F0GXT1</accession>
<dbReference type="EC" id="2.6.1.-" evidence="8"/>
<keyword evidence="6" id="KW-0663">Pyridoxal phosphate</keyword>
<evidence type="ECO:0000256" key="3">
    <source>
        <dbReference type="ARBA" id="ARBA00011738"/>
    </source>
</evidence>
<dbReference type="GO" id="GO:0042802">
    <property type="term" value="F:identical protein binding"/>
    <property type="evidence" value="ECO:0007669"/>
    <property type="project" value="TreeGrafter"/>
</dbReference>
<dbReference type="Pfam" id="PF00155">
    <property type="entry name" value="Aminotran_1_2"/>
    <property type="match status" value="1"/>
</dbReference>
<dbReference type="GO" id="GO:0030170">
    <property type="term" value="F:pyridoxal phosphate binding"/>
    <property type="evidence" value="ECO:0007669"/>
    <property type="project" value="InterPro"/>
</dbReference>
<reference evidence="8 9" key="1">
    <citation type="submission" date="2011-01" db="EMBL/GenBank/DDBJ databases">
        <authorList>
            <person name="Durkin A.S."/>
            <person name="Madupu R."/>
            <person name="Torralba M."/>
            <person name="Gillis M."/>
            <person name="Methe B."/>
            <person name="Sutton G."/>
            <person name="Nelson K.E."/>
        </authorList>
    </citation>
    <scope>NUCLEOTIDE SEQUENCE [LARGE SCALE GENOMIC DNA]</scope>
    <source>
        <strain evidence="8 9">ACS-065-V-Col13</strain>
    </source>
</reference>
<dbReference type="RefSeq" id="WP_004835749.1">
    <property type="nucleotide sequence ID" value="NZ_AEXM01000035.1"/>
</dbReference>
<protein>
    <submittedName>
        <fullName evidence="8">Aminotransferase, class I/II</fullName>
        <ecNumber evidence="8">2.6.1.-</ecNumber>
    </submittedName>
</protein>
<dbReference type="Gene3D" id="3.90.1150.10">
    <property type="entry name" value="Aspartate Aminotransferase, domain 1"/>
    <property type="match status" value="1"/>
</dbReference>
<comment type="subunit">
    <text evidence="3">Homodimer.</text>
</comment>
<dbReference type="EMBL" id="AEXM01000035">
    <property type="protein sequence ID" value="EGC81385.1"/>
    <property type="molecule type" value="Genomic_DNA"/>
</dbReference>
<evidence type="ECO:0000313" key="8">
    <source>
        <dbReference type="EMBL" id="EGC81385.1"/>
    </source>
</evidence>
<evidence type="ECO:0000256" key="4">
    <source>
        <dbReference type="ARBA" id="ARBA00022576"/>
    </source>
</evidence>
<dbReference type="STRING" id="879305.HMPREF9290_0326"/>
<gene>
    <name evidence="8" type="ORF">HMPREF9290_0326</name>
</gene>
<keyword evidence="4 8" id="KW-0032">Aminotransferase</keyword>
<comment type="similarity">
    <text evidence="2">Belongs to the class-I pyridoxal-phosphate-dependent aminotransferase family.</text>
</comment>
<dbReference type="Proteomes" id="UP000005286">
    <property type="component" value="Unassembled WGS sequence"/>
</dbReference>
<name>F0GXT1_9FIRM</name>
<keyword evidence="5 8" id="KW-0808">Transferase</keyword>
<dbReference type="SUPFAM" id="SSF53383">
    <property type="entry name" value="PLP-dependent transferases"/>
    <property type="match status" value="1"/>
</dbReference>
<dbReference type="PATRIC" id="fig|879305.3.peg.1613"/>
<feature type="domain" description="Aminotransferase class I/classII large" evidence="7">
    <location>
        <begin position="35"/>
        <end position="403"/>
    </location>
</feature>
<dbReference type="PANTHER" id="PTHR11879">
    <property type="entry name" value="ASPARTATE AMINOTRANSFERASE"/>
    <property type="match status" value="1"/>
</dbReference>
<organism evidence="8 9">
    <name type="scientific">Anaerococcus prevotii ACS-065-V-Col13</name>
    <dbReference type="NCBI Taxonomy" id="879305"/>
    <lineage>
        <taxon>Bacteria</taxon>
        <taxon>Bacillati</taxon>
        <taxon>Bacillota</taxon>
        <taxon>Tissierellia</taxon>
        <taxon>Tissierellales</taxon>
        <taxon>Peptoniphilaceae</taxon>
        <taxon>Anaerococcus</taxon>
    </lineage>
</organism>
<dbReference type="InterPro" id="IPR004839">
    <property type="entry name" value="Aminotransferase_I/II_large"/>
</dbReference>
<dbReference type="InterPro" id="IPR000796">
    <property type="entry name" value="Asp_trans"/>
</dbReference>
<dbReference type="InterPro" id="IPR015421">
    <property type="entry name" value="PyrdxlP-dep_Trfase_major"/>
</dbReference>
<evidence type="ECO:0000259" key="7">
    <source>
        <dbReference type="Pfam" id="PF00155"/>
    </source>
</evidence>
<evidence type="ECO:0000313" key="9">
    <source>
        <dbReference type="Proteomes" id="UP000005286"/>
    </source>
</evidence>
<sequence>MGMTIKEATWSEGKDLAFEINKRVKIAREKYGSDDVINACLGTLADDNGDIIALDSVYKRLDEMDKKDIASYAPIEGEEEYRKLVIETLFANYKPDGYISAIATPGGTGAIRSAIFSYLGVGDPLICHDYYWAPYRKICQEFGRDFRTYEFFTDDFSFNIDAFRKEVETSLKDKDRIAPLINSPGNNPTGYSLSDEEWDQVIEFLKEKAADKNKKITLIVDVAYLEFAGDGDMQRRFFKKFSNLPENLLVIVCFSMSKSHTAYGLRSGAAVAISKNKEIIEEFEISLSHSARCNWSNGTHAAQNILIDLEKEENKGEYLDELVDLRTMLEDRAKEFVEVSKEKNLTMIPYFGGFFTFIPTPNAFDITRKLEGENIFTIPSDKGIRVAICGVAKDKIRRLVEKIAYYINEEK</sequence>
<keyword evidence="9" id="KW-1185">Reference proteome</keyword>
<evidence type="ECO:0000256" key="6">
    <source>
        <dbReference type="ARBA" id="ARBA00022898"/>
    </source>
</evidence>
<dbReference type="GO" id="GO:0008483">
    <property type="term" value="F:transaminase activity"/>
    <property type="evidence" value="ECO:0007669"/>
    <property type="project" value="UniProtKB-KW"/>
</dbReference>
<proteinExistence type="inferred from homology"/>
<dbReference type="Gene3D" id="3.40.640.10">
    <property type="entry name" value="Type I PLP-dependent aspartate aminotransferase-like (Major domain)"/>
    <property type="match status" value="1"/>
</dbReference>
<dbReference type="CDD" id="cd00609">
    <property type="entry name" value="AAT_like"/>
    <property type="match status" value="1"/>
</dbReference>
<evidence type="ECO:0000256" key="1">
    <source>
        <dbReference type="ARBA" id="ARBA00001933"/>
    </source>
</evidence>
<dbReference type="InterPro" id="IPR015424">
    <property type="entry name" value="PyrdxlP-dep_Trfase"/>
</dbReference>
<dbReference type="AlphaFoldDB" id="F0GXT1"/>
<dbReference type="InterPro" id="IPR015422">
    <property type="entry name" value="PyrdxlP-dep_Trfase_small"/>
</dbReference>
<comment type="cofactor">
    <cofactor evidence="1">
        <name>pyridoxal 5'-phosphate</name>
        <dbReference type="ChEBI" id="CHEBI:597326"/>
    </cofactor>
</comment>
<evidence type="ECO:0000256" key="2">
    <source>
        <dbReference type="ARBA" id="ARBA00007441"/>
    </source>
</evidence>